<feature type="compositionally biased region" description="Basic residues" evidence="1">
    <location>
        <begin position="53"/>
        <end position="64"/>
    </location>
</feature>
<dbReference type="AlphaFoldDB" id="A0AAV4D7S0"/>
<evidence type="ECO:0000256" key="1">
    <source>
        <dbReference type="SAM" id="MobiDB-lite"/>
    </source>
</evidence>
<comment type="caution">
    <text evidence="2">The sequence shown here is derived from an EMBL/GenBank/DDBJ whole genome shotgun (WGS) entry which is preliminary data.</text>
</comment>
<keyword evidence="3" id="KW-1185">Reference proteome</keyword>
<reference evidence="2 3" key="1">
    <citation type="journal article" date="2021" name="Elife">
        <title>Chloroplast acquisition without the gene transfer in kleptoplastic sea slugs, Plakobranchus ocellatus.</title>
        <authorList>
            <person name="Maeda T."/>
            <person name="Takahashi S."/>
            <person name="Yoshida T."/>
            <person name="Shimamura S."/>
            <person name="Takaki Y."/>
            <person name="Nagai Y."/>
            <person name="Toyoda A."/>
            <person name="Suzuki Y."/>
            <person name="Arimoto A."/>
            <person name="Ishii H."/>
            <person name="Satoh N."/>
            <person name="Nishiyama T."/>
            <person name="Hasebe M."/>
            <person name="Maruyama T."/>
            <person name="Minagawa J."/>
            <person name="Obokata J."/>
            <person name="Shigenobu S."/>
        </authorList>
    </citation>
    <scope>NUCLEOTIDE SEQUENCE [LARGE SCALE GENOMIC DNA]</scope>
</reference>
<accession>A0AAV4D7S0</accession>
<sequence>MIKIIKLPASKDEDNQRSCLKYRRFGQPLVTTYIQAHQQRKEVQSDSDGAARRRERRFYGKRRSCSGGDGQPPALNKEWDASAGKRESCASGNELRHAGRFKENE</sequence>
<feature type="compositionally biased region" description="Basic and acidic residues" evidence="1">
    <location>
        <begin position="39"/>
        <end position="52"/>
    </location>
</feature>
<feature type="compositionally biased region" description="Basic and acidic residues" evidence="1">
    <location>
        <begin position="77"/>
        <end position="105"/>
    </location>
</feature>
<evidence type="ECO:0000313" key="3">
    <source>
        <dbReference type="Proteomes" id="UP000735302"/>
    </source>
</evidence>
<gene>
    <name evidence="2" type="ORF">PoB_006660800</name>
</gene>
<dbReference type="EMBL" id="BLXT01007577">
    <property type="protein sequence ID" value="GFO40103.1"/>
    <property type="molecule type" value="Genomic_DNA"/>
</dbReference>
<feature type="region of interest" description="Disordered" evidence="1">
    <location>
        <begin position="36"/>
        <end position="105"/>
    </location>
</feature>
<evidence type="ECO:0000313" key="2">
    <source>
        <dbReference type="EMBL" id="GFO40103.1"/>
    </source>
</evidence>
<proteinExistence type="predicted"/>
<protein>
    <submittedName>
        <fullName evidence="2">Uncharacterized protein</fullName>
    </submittedName>
</protein>
<organism evidence="2 3">
    <name type="scientific">Plakobranchus ocellatus</name>
    <dbReference type="NCBI Taxonomy" id="259542"/>
    <lineage>
        <taxon>Eukaryota</taxon>
        <taxon>Metazoa</taxon>
        <taxon>Spiralia</taxon>
        <taxon>Lophotrochozoa</taxon>
        <taxon>Mollusca</taxon>
        <taxon>Gastropoda</taxon>
        <taxon>Heterobranchia</taxon>
        <taxon>Euthyneura</taxon>
        <taxon>Panpulmonata</taxon>
        <taxon>Sacoglossa</taxon>
        <taxon>Placobranchoidea</taxon>
        <taxon>Plakobranchidae</taxon>
        <taxon>Plakobranchus</taxon>
    </lineage>
</organism>
<dbReference type="Proteomes" id="UP000735302">
    <property type="component" value="Unassembled WGS sequence"/>
</dbReference>
<name>A0AAV4D7S0_9GAST</name>